<accession>A0A1A9GHM0</accession>
<proteinExistence type="predicted"/>
<organism evidence="2 3">
    <name type="scientific">Nocardioides dokdonensis FR1436</name>
    <dbReference type="NCBI Taxonomy" id="1300347"/>
    <lineage>
        <taxon>Bacteria</taxon>
        <taxon>Bacillati</taxon>
        <taxon>Actinomycetota</taxon>
        <taxon>Actinomycetes</taxon>
        <taxon>Propionibacteriales</taxon>
        <taxon>Nocardioidaceae</taxon>
        <taxon>Nocardioides</taxon>
    </lineage>
</organism>
<dbReference type="AlphaFoldDB" id="A0A1A9GHM0"/>
<dbReference type="STRING" id="1300347.I601_0692"/>
<dbReference type="OrthoDB" id="3787812at2"/>
<name>A0A1A9GHM0_9ACTN</name>
<dbReference type="KEGG" id="ndk:I601_0692"/>
<evidence type="ECO:0008006" key="4">
    <source>
        <dbReference type="Google" id="ProtNLM"/>
    </source>
</evidence>
<feature type="signal peptide" evidence="1">
    <location>
        <begin position="1"/>
        <end position="30"/>
    </location>
</feature>
<evidence type="ECO:0000313" key="2">
    <source>
        <dbReference type="EMBL" id="ANH37142.1"/>
    </source>
</evidence>
<evidence type="ECO:0000256" key="1">
    <source>
        <dbReference type="SAM" id="SignalP"/>
    </source>
</evidence>
<keyword evidence="1" id="KW-0732">Signal</keyword>
<dbReference type="Proteomes" id="UP000077868">
    <property type="component" value="Chromosome"/>
</dbReference>
<reference evidence="2 3" key="1">
    <citation type="submission" date="2016-03" db="EMBL/GenBank/DDBJ databases">
        <title>Complete genome sequence of a soil Actinobacterium, Nocardioides dokdonensis FR1436.</title>
        <authorList>
            <person name="Kwon S.-K."/>
            <person name="Kim K."/>
            <person name="Kim J.F."/>
        </authorList>
    </citation>
    <scope>NUCLEOTIDE SEQUENCE [LARGE SCALE GENOMIC DNA]</scope>
    <source>
        <strain evidence="2 3">FR1436</strain>
    </source>
</reference>
<dbReference type="Gene3D" id="3.10.450.730">
    <property type="entry name" value="BLIP domain"/>
    <property type="match status" value="1"/>
</dbReference>
<feature type="chain" id="PRO_5008388273" description="SmpA / OmlA family protein" evidence="1">
    <location>
        <begin position="31"/>
        <end position="201"/>
    </location>
</feature>
<dbReference type="EMBL" id="CP015079">
    <property type="protein sequence ID" value="ANH37142.1"/>
    <property type="molecule type" value="Genomic_DNA"/>
</dbReference>
<gene>
    <name evidence="2" type="ORF">I601_0692</name>
</gene>
<keyword evidence="3" id="KW-1185">Reference proteome</keyword>
<dbReference type="RefSeq" id="WP_068106468.1">
    <property type="nucleotide sequence ID" value="NZ_CP015079.1"/>
</dbReference>
<protein>
    <recommendedName>
        <fullName evidence="4">SmpA / OmlA family protein</fullName>
    </recommendedName>
</protein>
<dbReference type="PATRIC" id="fig|1300347.3.peg.696"/>
<evidence type="ECO:0000313" key="3">
    <source>
        <dbReference type="Proteomes" id="UP000077868"/>
    </source>
</evidence>
<sequence length="201" mass="22384">MHQGHSIHALAGGLLATALLTAGVPAVAHAGSPATPRISAAYGVPAPKNEQGGVQSPYVSCSKNQVAPRVKWVLTNLETDESNTYRWRGALPGVHFPRVDVGTYRSRTTAWCNGNKAIRVQEVDVDQKTYKKTVSRREFKKVRRGMTRSEVREVVGFRGKDCSAYNGRRTCVYDMMAFWRWSFITFKNGKVVSKLWDVGHD</sequence>